<dbReference type="InterPro" id="IPR036390">
    <property type="entry name" value="WH_DNA-bd_sf"/>
</dbReference>
<dbReference type="GO" id="GO:0003700">
    <property type="term" value="F:DNA-binding transcription factor activity"/>
    <property type="evidence" value="ECO:0007669"/>
    <property type="project" value="InterPro"/>
</dbReference>
<dbReference type="OrthoDB" id="162505at2"/>
<dbReference type="SUPFAM" id="SSF46785">
    <property type="entry name" value="Winged helix' DNA-binding domain"/>
    <property type="match status" value="1"/>
</dbReference>
<accession>W4QJT3</accession>
<evidence type="ECO:0000256" key="1">
    <source>
        <dbReference type="ARBA" id="ARBA00023015"/>
    </source>
</evidence>
<sequence length="127" mass="14770">MILDHDNGKPLYIQIAEWIETEILRRNLTTHDKVYSQYQLADMFTINPATAAKGLNRLADDEILYKKRGLGMFVSESAEEIILNRRKALRLQQLVDDLVIEARHVHVELDEIIEMIKVAHEKEMEGK</sequence>
<dbReference type="STRING" id="1236971.JCM9152_3082"/>
<proteinExistence type="predicted"/>
<evidence type="ECO:0000256" key="2">
    <source>
        <dbReference type="ARBA" id="ARBA00023125"/>
    </source>
</evidence>
<dbReference type="GO" id="GO:0003677">
    <property type="term" value="F:DNA binding"/>
    <property type="evidence" value="ECO:0007669"/>
    <property type="project" value="UniProtKB-KW"/>
</dbReference>
<dbReference type="InterPro" id="IPR036388">
    <property type="entry name" value="WH-like_DNA-bd_sf"/>
</dbReference>
<evidence type="ECO:0000313" key="5">
    <source>
        <dbReference type="EMBL" id="GAE31604.1"/>
    </source>
</evidence>
<dbReference type="InterPro" id="IPR000524">
    <property type="entry name" value="Tscrpt_reg_HTH_GntR"/>
</dbReference>
<dbReference type="AlphaFoldDB" id="W4QJT3"/>
<evidence type="ECO:0000313" key="6">
    <source>
        <dbReference type="Proteomes" id="UP000018895"/>
    </source>
</evidence>
<keyword evidence="3" id="KW-0804">Transcription</keyword>
<dbReference type="Pfam" id="PF00392">
    <property type="entry name" value="GntR"/>
    <property type="match status" value="1"/>
</dbReference>
<feature type="domain" description="HTH gntR-type" evidence="4">
    <location>
        <begin position="9"/>
        <end position="77"/>
    </location>
</feature>
<dbReference type="PANTHER" id="PTHR38445">
    <property type="entry name" value="HTH-TYPE TRANSCRIPTIONAL REPRESSOR YTRA"/>
    <property type="match status" value="1"/>
</dbReference>
<evidence type="ECO:0000256" key="3">
    <source>
        <dbReference type="ARBA" id="ARBA00023163"/>
    </source>
</evidence>
<keyword evidence="2" id="KW-0238">DNA-binding</keyword>
<gene>
    <name evidence="5" type="ORF">JCM9152_3082</name>
</gene>
<evidence type="ECO:0000259" key="4">
    <source>
        <dbReference type="PROSITE" id="PS50949"/>
    </source>
</evidence>
<reference evidence="5" key="1">
    <citation type="journal article" date="2014" name="Genome Announc.">
        <title>Draft Genome Sequences of Three Alkaliphilic Bacillus Strains, Bacillus wakoensis JCM 9140T, Bacillus akibai JCM 9157T, and Bacillus hemicellulosilyticus JCM 9152T.</title>
        <authorList>
            <person name="Yuki M."/>
            <person name="Oshima K."/>
            <person name="Suda W."/>
            <person name="Oshida Y."/>
            <person name="Kitamura K."/>
            <person name="Iida T."/>
            <person name="Hattori M."/>
            <person name="Ohkuma M."/>
        </authorList>
    </citation>
    <scope>NUCLEOTIDE SEQUENCE [LARGE SCALE GENOMIC DNA]</scope>
    <source>
        <strain evidence="5">JCM 9152</strain>
    </source>
</reference>
<dbReference type="Gene3D" id="1.10.10.10">
    <property type="entry name" value="Winged helix-like DNA-binding domain superfamily/Winged helix DNA-binding domain"/>
    <property type="match status" value="1"/>
</dbReference>
<dbReference type="EMBL" id="BAUU01000021">
    <property type="protein sequence ID" value="GAE31604.1"/>
    <property type="molecule type" value="Genomic_DNA"/>
</dbReference>
<organism evidence="5 6">
    <name type="scientific">Halalkalibacter hemicellulosilyticusJCM 9152</name>
    <dbReference type="NCBI Taxonomy" id="1236971"/>
    <lineage>
        <taxon>Bacteria</taxon>
        <taxon>Bacillati</taxon>
        <taxon>Bacillota</taxon>
        <taxon>Bacilli</taxon>
        <taxon>Bacillales</taxon>
        <taxon>Bacillaceae</taxon>
        <taxon>Halalkalibacter</taxon>
    </lineage>
</organism>
<dbReference type="PANTHER" id="PTHR38445:SF9">
    <property type="entry name" value="HTH-TYPE TRANSCRIPTIONAL REPRESSOR YTRA"/>
    <property type="match status" value="1"/>
</dbReference>
<name>W4QJT3_9BACI</name>
<keyword evidence="6" id="KW-1185">Reference proteome</keyword>
<dbReference type="Proteomes" id="UP000018895">
    <property type="component" value="Unassembled WGS sequence"/>
</dbReference>
<protein>
    <submittedName>
        <fullName evidence="5">Transcriptional regulator</fullName>
    </submittedName>
</protein>
<keyword evidence="1" id="KW-0805">Transcription regulation</keyword>
<comment type="caution">
    <text evidence="5">The sequence shown here is derived from an EMBL/GenBank/DDBJ whole genome shotgun (WGS) entry which is preliminary data.</text>
</comment>
<dbReference type="SMART" id="SM00345">
    <property type="entry name" value="HTH_GNTR"/>
    <property type="match status" value="1"/>
</dbReference>
<dbReference type="RefSeq" id="WP_035345508.1">
    <property type="nucleotide sequence ID" value="NZ_BAUU01000021.1"/>
</dbReference>
<dbReference type="PROSITE" id="PS50949">
    <property type="entry name" value="HTH_GNTR"/>
    <property type="match status" value="1"/>
</dbReference>